<keyword evidence="1" id="KW-0719">Serine esterase</keyword>
<name>A0A384J8B7_BOTFB</name>
<reference evidence="6 7" key="2">
    <citation type="journal article" date="2012" name="Eukaryot. Cell">
        <title>Genome update of Botrytis cinerea strains B05.10 and T4.</title>
        <authorList>
            <person name="Staats M."/>
            <person name="van Kan J.A."/>
        </authorList>
    </citation>
    <scope>NUCLEOTIDE SEQUENCE [LARGE SCALE GENOMIC DNA]</scope>
    <source>
        <strain evidence="6 7">B05.10</strain>
    </source>
</reference>
<dbReference type="GeneID" id="36393892"/>
<evidence type="ECO:0000256" key="1">
    <source>
        <dbReference type="ARBA" id="ARBA00022487"/>
    </source>
</evidence>
<dbReference type="RefSeq" id="XP_024546760.1">
    <property type="nucleotide sequence ID" value="XM_024690990.1"/>
</dbReference>
<dbReference type="PANTHER" id="PTHR33938">
    <property type="entry name" value="FERULOYL ESTERASE B-RELATED"/>
    <property type="match status" value="1"/>
</dbReference>
<dbReference type="InterPro" id="IPR011118">
    <property type="entry name" value="Tannase/feruloyl_esterase"/>
</dbReference>
<comment type="similarity">
    <text evidence="5">Belongs to the tannase family.</text>
</comment>
<proteinExistence type="inferred from homology"/>
<evidence type="ECO:0000256" key="5">
    <source>
        <dbReference type="RuleBase" id="RU361238"/>
    </source>
</evidence>
<gene>
    <name evidence="6" type="ORF">BCIN_01g11440</name>
</gene>
<evidence type="ECO:0000256" key="2">
    <source>
        <dbReference type="ARBA" id="ARBA00022729"/>
    </source>
</evidence>
<reference evidence="6 7" key="3">
    <citation type="journal article" date="2017" name="Mol. Plant Pathol.">
        <title>A gapless genome sequence of the fungus Botrytis cinerea.</title>
        <authorList>
            <person name="Van Kan J.A."/>
            <person name="Stassen J.H."/>
            <person name="Mosbach A."/>
            <person name="Van Der Lee T.A."/>
            <person name="Faino L."/>
            <person name="Farmer A.D."/>
            <person name="Papasotiriou D.G."/>
            <person name="Zhou S."/>
            <person name="Seidl M.F."/>
            <person name="Cottam E."/>
            <person name="Edel D."/>
            <person name="Hahn M."/>
            <person name="Schwartz D.C."/>
            <person name="Dietrich R.A."/>
            <person name="Widdison S."/>
            <person name="Scalliet G."/>
        </authorList>
    </citation>
    <scope>NUCLEOTIDE SEQUENCE [LARGE SCALE GENOMIC DNA]</scope>
    <source>
        <strain evidence="6 7">B05.10</strain>
    </source>
</reference>
<evidence type="ECO:0000256" key="3">
    <source>
        <dbReference type="ARBA" id="ARBA00022801"/>
    </source>
</evidence>
<sequence>MVSSLKSANVIYNATDSVLGGGGTTGPWTYCNATVYYTHTAYSLSIDPLGGLTYGAVGGMISAGYDNANSAYDEVALLANGTIDWPATAVYGMSADTKLYTYLEGCSDSGRQGMSQVQRWGGEYDDGAITGAPAFRYGQQQTAHMFPVVVEQTLNYYPPPCELDQIVTAIIAACDPLNGRTDGVIFLAQIYVHSNSIFTQFSDNLTTVLPKIPHTLVLVSESGRLPVARLLTNQRKM</sequence>
<dbReference type="Pfam" id="PF07519">
    <property type="entry name" value="Tannase"/>
    <property type="match status" value="1"/>
</dbReference>
<evidence type="ECO:0000313" key="6">
    <source>
        <dbReference type="EMBL" id="ATZ46574.1"/>
    </source>
</evidence>
<keyword evidence="3 5" id="KW-0378">Hydrolase</keyword>
<evidence type="ECO:0000313" key="7">
    <source>
        <dbReference type="Proteomes" id="UP000001798"/>
    </source>
</evidence>
<protein>
    <recommendedName>
        <fullName evidence="5">Carboxylic ester hydrolase</fullName>
        <ecNumber evidence="5">3.1.1.-</ecNumber>
    </recommendedName>
</protein>
<keyword evidence="4" id="KW-1015">Disulfide bond</keyword>
<keyword evidence="7" id="KW-1185">Reference proteome</keyword>
<accession>A0A384J8B7</accession>
<dbReference type="GO" id="GO:0052689">
    <property type="term" value="F:carboxylic ester hydrolase activity"/>
    <property type="evidence" value="ECO:0007669"/>
    <property type="project" value="UniProtKB-KW"/>
</dbReference>
<dbReference type="AlphaFoldDB" id="A0A384J8B7"/>
<dbReference type="KEGG" id="bfu:BCIN_01g11440"/>
<evidence type="ECO:0000256" key="4">
    <source>
        <dbReference type="ARBA" id="ARBA00023157"/>
    </source>
</evidence>
<dbReference type="PANTHER" id="PTHR33938:SF7">
    <property type="entry name" value="CARBOXYLIC ESTER HYDROLASE"/>
    <property type="match status" value="1"/>
</dbReference>
<organism evidence="6 7">
    <name type="scientific">Botryotinia fuckeliana (strain B05.10)</name>
    <name type="common">Noble rot fungus</name>
    <name type="synonym">Botrytis cinerea</name>
    <dbReference type="NCBI Taxonomy" id="332648"/>
    <lineage>
        <taxon>Eukaryota</taxon>
        <taxon>Fungi</taxon>
        <taxon>Dikarya</taxon>
        <taxon>Ascomycota</taxon>
        <taxon>Pezizomycotina</taxon>
        <taxon>Leotiomycetes</taxon>
        <taxon>Helotiales</taxon>
        <taxon>Sclerotiniaceae</taxon>
        <taxon>Botrytis</taxon>
    </lineage>
</organism>
<dbReference type="VEuPathDB" id="FungiDB:Bcin01g11440"/>
<reference evidence="6 7" key="1">
    <citation type="journal article" date="2011" name="PLoS Genet.">
        <title>Genomic analysis of the necrotrophic fungal pathogens Sclerotinia sclerotiorum and Botrytis cinerea.</title>
        <authorList>
            <person name="Amselem J."/>
            <person name="Cuomo C.A."/>
            <person name="van Kan J.A."/>
            <person name="Viaud M."/>
            <person name="Benito E.P."/>
            <person name="Couloux A."/>
            <person name="Coutinho P.M."/>
            <person name="de Vries R.P."/>
            <person name="Dyer P.S."/>
            <person name="Fillinger S."/>
            <person name="Fournier E."/>
            <person name="Gout L."/>
            <person name="Hahn M."/>
            <person name="Kohn L."/>
            <person name="Lapalu N."/>
            <person name="Plummer K.M."/>
            <person name="Pradier J.M."/>
            <person name="Quevillon E."/>
            <person name="Sharon A."/>
            <person name="Simon A."/>
            <person name="ten Have A."/>
            <person name="Tudzynski B."/>
            <person name="Tudzynski P."/>
            <person name="Wincker P."/>
            <person name="Andrew M."/>
            <person name="Anthouard V."/>
            <person name="Beever R.E."/>
            <person name="Beffa R."/>
            <person name="Benoit I."/>
            <person name="Bouzid O."/>
            <person name="Brault B."/>
            <person name="Chen Z."/>
            <person name="Choquer M."/>
            <person name="Collemare J."/>
            <person name="Cotton P."/>
            <person name="Danchin E.G."/>
            <person name="Da Silva C."/>
            <person name="Gautier A."/>
            <person name="Giraud C."/>
            <person name="Giraud T."/>
            <person name="Gonzalez C."/>
            <person name="Grossetete S."/>
            <person name="Guldener U."/>
            <person name="Henrissat B."/>
            <person name="Howlett B.J."/>
            <person name="Kodira C."/>
            <person name="Kretschmer M."/>
            <person name="Lappartient A."/>
            <person name="Leroch M."/>
            <person name="Levis C."/>
            <person name="Mauceli E."/>
            <person name="Neuveglise C."/>
            <person name="Oeser B."/>
            <person name="Pearson M."/>
            <person name="Poulain J."/>
            <person name="Poussereau N."/>
            <person name="Quesneville H."/>
            <person name="Rascle C."/>
            <person name="Schumacher J."/>
            <person name="Segurens B."/>
            <person name="Sexton A."/>
            <person name="Silva E."/>
            <person name="Sirven C."/>
            <person name="Soanes D.M."/>
            <person name="Talbot N.J."/>
            <person name="Templeton M."/>
            <person name="Yandava C."/>
            <person name="Yarden O."/>
            <person name="Zeng Q."/>
            <person name="Rollins J.A."/>
            <person name="Lebrun M.H."/>
            <person name="Dickman M."/>
        </authorList>
    </citation>
    <scope>NUCLEOTIDE SEQUENCE [LARGE SCALE GENOMIC DNA]</scope>
    <source>
        <strain evidence="6 7">B05.10</strain>
    </source>
</reference>
<keyword evidence="2" id="KW-0732">Signal</keyword>
<dbReference type="EC" id="3.1.1.-" evidence="5"/>
<dbReference type="OrthoDB" id="5418677at2759"/>
<dbReference type="EMBL" id="CP009805">
    <property type="protein sequence ID" value="ATZ46574.1"/>
    <property type="molecule type" value="Genomic_DNA"/>
</dbReference>
<dbReference type="Proteomes" id="UP000001798">
    <property type="component" value="Chromosome 1"/>
</dbReference>